<evidence type="ECO:0000313" key="1">
    <source>
        <dbReference type="EMBL" id="MCG7980265.1"/>
    </source>
</evidence>
<dbReference type="Proteomes" id="UP000886674">
    <property type="component" value="Unassembled WGS sequence"/>
</dbReference>
<evidence type="ECO:0000313" key="2">
    <source>
        <dbReference type="Proteomes" id="UP000886674"/>
    </source>
</evidence>
<sequence>MLVLGSGVACNWTDTAKNGTVLSVSACIAFRFFASSDFQANKTPPDPEATRRLGERCETDFRVPRSKSVCALSSRALALLACNVLQRLTRSTRVTGCEIGEASRQGFECHGSRAPYRLSKLFG</sequence>
<organism evidence="1 2">
    <name type="scientific">Candidatus Thiodiazotropha taylori</name>
    <dbReference type="NCBI Taxonomy" id="2792791"/>
    <lineage>
        <taxon>Bacteria</taxon>
        <taxon>Pseudomonadati</taxon>
        <taxon>Pseudomonadota</taxon>
        <taxon>Gammaproteobacteria</taxon>
        <taxon>Chromatiales</taxon>
        <taxon>Sedimenticolaceae</taxon>
        <taxon>Candidatus Thiodiazotropha</taxon>
    </lineage>
</organism>
<gene>
    <name evidence="1" type="ORF">JAY77_19210</name>
</gene>
<name>A0A9E4NN84_9GAMM</name>
<proteinExistence type="predicted"/>
<accession>A0A9E4NN84</accession>
<reference evidence="1" key="1">
    <citation type="journal article" date="2021" name="Proc. Natl. Acad. Sci. U.S.A.">
        <title>Global biogeography of chemosynthetic symbionts reveals both localized and globally distributed symbiont groups. .</title>
        <authorList>
            <person name="Osvatic J.T."/>
            <person name="Wilkins L.G.E."/>
            <person name="Leibrecht L."/>
            <person name="Leray M."/>
            <person name="Zauner S."/>
            <person name="Polzin J."/>
            <person name="Camacho Y."/>
            <person name="Gros O."/>
            <person name="van Gils J.A."/>
            <person name="Eisen J.A."/>
            <person name="Petersen J.M."/>
            <person name="Yuen B."/>
        </authorList>
    </citation>
    <scope>NUCLEOTIDE SEQUENCE</scope>
    <source>
        <strain evidence="1">MAGclacostrist055</strain>
    </source>
</reference>
<dbReference type="EMBL" id="JAEPCR010000118">
    <property type="protein sequence ID" value="MCG7980265.1"/>
    <property type="molecule type" value="Genomic_DNA"/>
</dbReference>
<comment type="caution">
    <text evidence="1">The sequence shown here is derived from an EMBL/GenBank/DDBJ whole genome shotgun (WGS) entry which is preliminary data.</text>
</comment>
<dbReference type="AlphaFoldDB" id="A0A9E4NN84"/>
<protein>
    <submittedName>
        <fullName evidence="1">Uncharacterized protein</fullName>
    </submittedName>
</protein>